<keyword evidence="2" id="KW-1003">Cell membrane</keyword>
<evidence type="ECO:0000256" key="6">
    <source>
        <dbReference type="ARBA" id="ARBA00022989"/>
    </source>
</evidence>
<feature type="transmembrane region" description="Helical" evidence="8">
    <location>
        <begin position="20"/>
        <end position="40"/>
    </location>
</feature>
<gene>
    <name evidence="9" type="ORF">KDA27_25050</name>
</gene>
<evidence type="ECO:0000256" key="7">
    <source>
        <dbReference type="ARBA" id="ARBA00023136"/>
    </source>
</evidence>
<proteinExistence type="predicted"/>
<comment type="subcellular location">
    <subcellularLocation>
        <location evidence="1">Cell membrane</location>
        <topology evidence="1">Multi-pass membrane protein</topology>
    </subcellularLocation>
</comment>
<feature type="transmembrane region" description="Helical" evidence="8">
    <location>
        <begin position="295"/>
        <end position="313"/>
    </location>
</feature>
<name>A0A956NGS5_UNCEI</name>
<keyword evidence="6 8" id="KW-1133">Transmembrane helix</keyword>
<feature type="transmembrane region" description="Helical" evidence="8">
    <location>
        <begin position="161"/>
        <end position="179"/>
    </location>
</feature>
<dbReference type="PANTHER" id="PTHR33908:SF3">
    <property type="entry name" value="UNDECAPRENYL PHOSPHATE-ALPHA-4-AMINO-4-DEOXY-L-ARABINOSE ARABINOSYL TRANSFERASE"/>
    <property type="match status" value="1"/>
</dbReference>
<evidence type="ECO:0000313" key="10">
    <source>
        <dbReference type="Proteomes" id="UP000739538"/>
    </source>
</evidence>
<dbReference type="GO" id="GO:0010041">
    <property type="term" value="P:response to iron(III) ion"/>
    <property type="evidence" value="ECO:0007669"/>
    <property type="project" value="TreeGrafter"/>
</dbReference>
<protein>
    <recommendedName>
        <fullName evidence="11">Phospholipid carrier-dependent glycosyltransferase</fullName>
    </recommendedName>
</protein>
<feature type="non-terminal residue" evidence="9">
    <location>
        <position position="1"/>
    </location>
</feature>
<evidence type="ECO:0000256" key="4">
    <source>
        <dbReference type="ARBA" id="ARBA00022679"/>
    </source>
</evidence>
<evidence type="ECO:0000256" key="5">
    <source>
        <dbReference type="ARBA" id="ARBA00022692"/>
    </source>
</evidence>
<feature type="transmembrane region" description="Helical" evidence="8">
    <location>
        <begin position="98"/>
        <end position="131"/>
    </location>
</feature>
<evidence type="ECO:0008006" key="11">
    <source>
        <dbReference type="Google" id="ProtNLM"/>
    </source>
</evidence>
<keyword evidence="3" id="KW-0328">Glycosyltransferase</keyword>
<dbReference type="GO" id="GO:0009103">
    <property type="term" value="P:lipopolysaccharide biosynthetic process"/>
    <property type="evidence" value="ECO:0007669"/>
    <property type="project" value="TreeGrafter"/>
</dbReference>
<feature type="transmembrane region" description="Helical" evidence="8">
    <location>
        <begin position="238"/>
        <end position="258"/>
    </location>
</feature>
<dbReference type="GO" id="GO:0005886">
    <property type="term" value="C:plasma membrane"/>
    <property type="evidence" value="ECO:0007669"/>
    <property type="project" value="UniProtKB-SubCell"/>
</dbReference>
<keyword evidence="5 8" id="KW-0812">Transmembrane</keyword>
<feature type="transmembrane region" description="Helical" evidence="8">
    <location>
        <begin position="264"/>
        <end position="283"/>
    </location>
</feature>
<dbReference type="EMBL" id="JAGQHS010000262">
    <property type="protein sequence ID" value="MCA9759085.1"/>
    <property type="molecule type" value="Genomic_DNA"/>
</dbReference>
<keyword evidence="7 8" id="KW-0472">Membrane</keyword>
<dbReference type="AlphaFoldDB" id="A0A956NGS5"/>
<reference evidence="9" key="2">
    <citation type="journal article" date="2021" name="Microbiome">
        <title>Successional dynamics and alternative stable states in a saline activated sludge microbial community over 9 years.</title>
        <authorList>
            <person name="Wang Y."/>
            <person name="Ye J."/>
            <person name="Ju F."/>
            <person name="Liu L."/>
            <person name="Boyd J.A."/>
            <person name="Deng Y."/>
            <person name="Parks D.H."/>
            <person name="Jiang X."/>
            <person name="Yin X."/>
            <person name="Woodcroft B.J."/>
            <person name="Tyson G.W."/>
            <person name="Hugenholtz P."/>
            <person name="Polz M.F."/>
            <person name="Zhang T."/>
        </authorList>
    </citation>
    <scope>NUCLEOTIDE SEQUENCE</scope>
    <source>
        <strain evidence="9">HKST-UBA02</strain>
    </source>
</reference>
<dbReference type="GO" id="GO:0016763">
    <property type="term" value="F:pentosyltransferase activity"/>
    <property type="evidence" value="ECO:0007669"/>
    <property type="project" value="TreeGrafter"/>
</dbReference>
<evidence type="ECO:0000256" key="3">
    <source>
        <dbReference type="ARBA" id="ARBA00022676"/>
    </source>
</evidence>
<dbReference type="InterPro" id="IPR050297">
    <property type="entry name" value="LipidA_mod_glycosyltrf_83"/>
</dbReference>
<evidence type="ECO:0000256" key="1">
    <source>
        <dbReference type="ARBA" id="ARBA00004651"/>
    </source>
</evidence>
<evidence type="ECO:0000256" key="2">
    <source>
        <dbReference type="ARBA" id="ARBA00022475"/>
    </source>
</evidence>
<organism evidence="9 10">
    <name type="scientific">Eiseniibacteriota bacterium</name>
    <dbReference type="NCBI Taxonomy" id="2212470"/>
    <lineage>
        <taxon>Bacteria</taxon>
        <taxon>Candidatus Eiseniibacteriota</taxon>
    </lineage>
</organism>
<dbReference type="Proteomes" id="UP000739538">
    <property type="component" value="Unassembled WGS sequence"/>
</dbReference>
<dbReference type="PANTHER" id="PTHR33908">
    <property type="entry name" value="MANNOSYLTRANSFERASE YKCB-RELATED"/>
    <property type="match status" value="1"/>
</dbReference>
<comment type="caution">
    <text evidence="9">The sequence shown here is derived from an EMBL/GenBank/DDBJ whole genome shotgun (WGS) entry which is preliminary data.</text>
</comment>
<evidence type="ECO:0000256" key="8">
    <source>
        <dbReference type="SAM" id="Phobius"/>
    </source>
</evidence>
<keyword evidence="4" id="KW-0808">Transferase</keyword>
<evidence type="ECO:0000313" key="9">
    <source>
        <dbReference type="EMBL" id="MCA9759085.1"/>
    </source>
</evidence>
<sequence length="424" mass="46686">VALSLVPGSATGSFPYAEVPLRLMSTAWLVVCALLTGRLARAAGLSRSASRWASAVSFLSPLAVVQGHMNTGDLYLWAGVLLVMLGWLESERTSRQRALLIGAGWAIGFLAKGHMVLFWTLLPAFVATAVLRRRYYFERIADPTAPEETAPSWRRSLLHPLAWLVFLVASVPWFAAILHRHPELASYWLKDEIVARVVSTDHGRAEPWWYFLPMVPLLVLPWLPELWKGIRRGHGSNVHRWTWVVWILMPLVVFSMSGSKRPNYLLPMVTPLALFVASGLHGAHPAAGWRRVFGPRIRTGVWLAFVLTVPFVIASNCFAPDTRAMVEGAGAKGGPLVCFGTEPTGVSFYRGDVVPVYGHQRMSPFAPALDPDEERRQVQAWAGKGAVFLVPNDAVGRLTDMVGAPAASSREGLGHQLVRFHANP</sequence>
<reference evidence="9" key="1">
    <citation type="submission" date="2020-04" db="EMBL/GenBank/DDBJ databases">
        <authorList>
            <person name="Zhang T."/>
        </authorList>
    </citation>
    <scope>NUCLEOTIDE SEQUENCE</scope>
    <source>
        <strain evidence="9">HKST-UBA02</strain>
    </source>
</reference>
<accession>A0A956NGS5</accession>